<protein>
    <submittedName>
        <fullName evidence="1">Uncharacterized protein</fullName>
    </submittedName>
</protein>
<name>X1C1G8_9ZZZZ</name>
<comment type="caution">
    <text evidence="1">The sequence shown here is derived from an EMBL/GenBank/DDBJ whole genome shotgun (WGS) entry which is preliminary data.</text>
</comment>
<accession>X1C1G8</accession>
<dbReference type="EMBL" id="BART01012209">
    <property type="protein sequence ID" value="GAG78221.1"/>
    <property type="molecule type" value="Genomic_DNA"/>
</dbReference>
<sequence length="64" mass="6591">TQSDAFSSTTKLVRLCNATDAICYFEVGADPTATADSTPLGANGATEYFGVTPGHKIAVYDGTT</sequence>
<dbReference type="AlphaFoldDB" id="X1C1G8"/>
<evidence type="ECO:0000313" key="1">
    <source>
        <dbReference type="EMBL" id="GAG78221.1"/>
    </source>
</evidence>
<feature type="non-terminal residue" evidence="1">
    <location>
        <position position="1"/>
    </location>
</feature>
<gene>
    <name evidence="1" type="ORF">S01H4_25611</name>
</gene>
<reference evidence="1" key="1">
    <citation type="journal article" date="2014" name="Front. Microbiol.">
        <title>High frequency of phylogenetically diverse reductive dehalogenase-homologous genes in deep subseafloor sedimentary metagenomes.</title>
        <authorList>
            <person name="Kawai M."/>
            <person name="Futagami T."/>
            <person name="Toyoda A."/>
            <person name="Takaki Y."/>
            <person name="Nishi S."/>
            <person name="Hori S."/>
            <person name="Arai W."/>
            <person name="Tsubouchi T."/>
            <person name="Morono Y."/>
            <person name="Uchiyama I."/>
            <person name="Ito T."/>
            <person name="Fujiyama A."/>
            <person name="Inagaki F."/>
            <person name="Takami H."/>
        </authorList>
    </citation>
    <scope>NUCLEOTIDE SEQUENCE</scope>
    <source>
        <strain evidence="1">Expedition CK06-06</strain>
    </source>
</reference>
<organism evidence="1">
    <name type="scientific">marine sediment metagenome</name>
    <dbReference type="NCBI Taxonomy" id="412755"/>
    <lineage>
        <taxon>unclassified sequences</taxon>
        <taxon>metagenomes</taxon>
        <taxon>ecological metagenomes</taxon>
    </lineage>
</organism>
<proteinExistence type="predicted"/>